<reference evidence="2" key="1">
    <citation type="journal article" date="2019" name="G3 (Bethesda)">
        <title>Genome Assemblies of Two Rare Opportunistic Yeast Pathogens: Diutina rugosa (syn. Candida rugosa) and Trichomonascus ciferrii (syn. Candida ciferrii).</title>
        <authorList>
            <person name="Mixao V."/>
            <person name="Saus E."/>
            <person name="Hansen A.P."/>
            <person name="Lass-Florl C."/>
            <person name="Gabaldon T."/>
        </authorList>
    </citation>
    <scope>NUCLEOTIDE SEQUENCE</scope>
    <source>
        <strain evidence="2">CBS 4856</strain>
    </source>
</reference>
<feature type="compositionally biased region" description="Polar residues" evidence="1">
    <location>
        <begin position="1"/>
        <end position="11"/>
    </location>
</feature>
<dbReference type="Proteomes" id="UP000761534">
    <property type="component" value="Unassembled WGS sequence"/>
</dbReference>
<name>A0A642V3W7_9ASCO</name>
<evidence type="ECO:0000313" key="2">
    <source>
        <dbReference type="EMBL" id="KAA8912548.1"/>
    </source>
</evidence>
<accession>A0A642V3W7</accession>
<comment type="caution">
    <text evidence="2">The sequence shown here is derived from an EMBL/GenBank/DDBJ whole genome shotgun (WGS) entry which is preliminary data.</text>
</comment>
<dbReference type="VEuPathDB" id="FungiDB:TRICI_003457"/>
<proteinExistence type="predicted"/>
<feature type="compositionally biased region" description="Basic and acidic residues" evidence="1">
    <location>
        <begin position="19"/>
        <end position="34"/>
    </location>
</feature>
<dbReference type="AlphaFoldDB" id="A0A642V3W7"/>
<gene>
    <name evidence="2" type="ORF">TRICI_003457</name>
</gene>
<feature type="region of interest" description="Disordered" evidence="1">
    <location>
        <begin position="1"/>
        <end position="36"/>
    </location>
</feature>
<evidence type="ECO:0000256" key="1">
    <source>
        <dbReference type="SAM" id="MobiDB-lite"/>
    </source>
</evidence>
<evidence type="ECO:0000313" key="3">
    <source>
        <dbReference type="Proteomes" id="UP000761534"/>
    </source>
</evidence>
<organism evidence="2 3">
    <name type="scientific">Trichomonascus ciferrii</name>
    <dbReference type="NCBI Taxonomy" id="44093"/>
    <lineage>
        <taxon>Eukaryota</taxon>
        <taxon>Fungi</taxon>
        <taxon>Dikarya</taxon>
        <taxon>Ascomycota</taxon>
        <taxon>Saccharomycotina</taxon>
        <taxon>Dipodascomycetes</taxon>
        <taxon>Dipodascales</taxon>
        <taxon>Trichomonascaceae</taxon>
        <taxon>Trichomonascus</taxon>
        <taxon>Trichomonascus ciferrii complex</taxon>
    </lineage>
</organism>
<keyword evidence="3" id="KW-1185">Reference proteome</keyword>
<dbReference type="EMBL" id="SWFS01000253">
    <property type="protein sequence ID" value="KAA8912548.1"/>
    <property type="molecule type" value="Genomic_DNA"/>
</dbReference>
<protein>
    <submittedName>
        <fullName evidence="2">Uncharacterized protein</fullName>
    </submittedName>
</protein>
<feature type="region of interest" description="Disordered" evidence="1">
    <location>
        <begin position="85"/>
        <end position="106"/>
    </location>
</feature>
<sequence>MSNTTMTTVEYQQQQQQQQEHKPPSADAKAKGEPMEIDSALVRKQIQQLHTFSLDQDEEWEQTATKVSKALSSLRAKWVQLEALRKSHTKVGRPPNRGGRRKKRNI</sequence>